<evidence type="ECO:0000313" key="1">
    <source>
        <dbReference type="EMBL" id="KAI3725728.1"/>
    </source>
</evidence>
<evidence type="ECO:0000313" key="2">
    <source>
        <dbReference type="Proteomes" id="UP001056120"/>
    </source>
</evidence>
<keyword evidence="2" id="KW-1185">Reference proteome</keyword>
<dbReference type="EMBL" id="CM042039">
    <property type="protein sequence ID" value="KAI3725728.1"/>
    <property type="molecule type" value="Genomic_DNA"/>
</dbReference>
<sequence length="129" mass="14435">MNLENEHLTTTTATSSFLNTCFNGLNALSVPYALAARGWLSLLLLFTIVISTFYTGLLIKRCIHIDPSIRSYRDIGYRAFGKRGKIIVLVLINMEFYLVAKGFLIMDGDNLSNLFPQMNLDIFGIHAGL</sequence>
<accession>A0ACB9BUK9</accession>
<comment type="caution">
    <text evidence="1">The sequence shown here is derived from an EMBL/GenBank/DDBJ whole genome shotgun (WGS) entry which is preliminary data.</text>
</comment>
<dbReference type="Proteomes" id="UP001056120">
    <property type="component" value="Linkage Group LG22"/>
</dbReference>
<organism evidence="1 2">
    <name type="scientific">Smallanthus sonchifolius</name>
    <dbReference type="NCBI Taxonomy" id="185202"/>
    <lineage>
        <taxon>Eukaryota</taxon>
        <taxon>Viridiplantae</taxon>
        <taxon>Streptophyta</taxon>
        <taxon>Embryophyta</taxon>
        <taxon>Tracheophyta</taxon>
        <taxon>Spermatophyta</taxon>
        <taxon>Magnoliopsida</taxon>
        <taxon>eudicotyledons</taxon>
        <taxon>Gunneridae</taxon>
        <taxon>Pentapetalae</taxon>
        <taxon>asterids</taxon>
        <taxon>campanulids</taxon>
        <taxon>Asterales</taxon>
        <taxon>Asteraceae</taxon>
        <taxon>Asteroideae</taxon>
        <taxon>Heliantheae alliance</taxon>
        <taxon>Millerieae</taxon>
        <taxon>Smallanthus</taxon>
    </lineage>
</organism>
<name>A0ACB9BUK9_9ASTR</name>
<gene>
    <name evidence="1" type="ORF">L1987_65520</name>
</gene>
<proteinExistence type="predicted"/>
<reference evidence="1 2" key="2">
    <citation type="journal article" date="2022" name="Mol. Ecol. Resour.">
        <title>The genomes of chicory, endive, great burdock and yacon provide insights into Asteraceae paleo-polyploidization history and plant inulin production.</title>
        <authorList>
            <person name="Fan W."/>
            <person name="Wang S."/>
            <person name="Wang H."/>
            <person name="Wang A."/>
            <person name="Jiang F."/>
            <person name="Liu H."/>
            <person name="Zhao H."/>
            <person name="Xu D."/>
            <person name="Zhang Y."/>
        </authorList>
    </citation>
    <scope>NUCLEOTIDE SEQUENCE [LARGE SCALE GENOMIC DNA]</scope>
    <source>
        <strain evidence="2">cv. Yunnan</strain>
        <tissue evidence="1">Leaves</tissue>
    </source>
</reference>
<reference evidence="2" key="1">
    <citation type="journal article" date="2022" name="Mol. Ecol. Resour.">
        <title>The genomes of chicory, endive, great burdock and yacon provide insights into Asteraceae palaeo-polyploidization history and plant inulin production.</title>
        <authorList>
            <person name="Fan W."/>
            <person name="Wang S."/>
            <person name="Wang H."/>
            <person name="Wang A."/>
            <person name="Jiang F."/>
            <person name="Liu H."/>
            <person name="Zhao H."/>
            <person name="Xu D."/>
            <person name="Zhang Y."/>
        </authorList>
    </citation>
    <scope>NUCLEOTIDE SEQUENCE [LARGE SCALE GENOMIC DNA]</scope>
    <source>
        <strain evidence="2">cv. Yunnan</strain>
    </source>
</reference>
<protein>
    <submittedName>
        <fullName evidence="1">Uncharacterized protein</fullName>
    </submittedName>
</protein>